<dbReference type="InterPro" id="IPR050194">
    <property type="entry name" value="Glycosyltransferase_grp1"/>
</dbReference>
<dbReference type="Gene3D" id="3.40.50.2000">
    <property type="entry name" value="Glycogen Phosphorylase B"/>
    <property type="match status" value="2"/>
</dbReference>
<dbReference type="STRING" id="715226.ABI_20110"/>
<evidence type="ECO:0000313" key="4">
    <source>
        <dbReference type="Proteomes" id="UP000006512"/>
    </source>
</evidence>
<dbReference type="GO" id="GO:0016757">
    <property type="term" value="F:glycosyltransferase activity"/>
    <property type="evidence" value="ECO:0007669"/>
    <property type="project" value="InterPro"/>
</dbReference>
<sequence length="450" mass="49398">MKTPKSSKVTAQSGVTQSVAAESVAATSVTTTAVRGKRIAVVSHSHPSISKGGAEIAAYTLFHGLRRLGYDAVFIGACQQSQRGKIELGPNEYAFYYDPHIYDHFYHLASSDVSAQLLTLIRDLKIDLLNFHHFFNLGLAAFKQAAQEASVVFTIHEFLSICHNHGQMITRPAQILCSASSPNACGACFPEYSSQQFALRKQNFLESLSLVDAFVSPSHFLADRFVAWGLEKERMNVIENGLMYLHPPHLAQHSENHIWKFGFFGQINPFKGVDIILQACELISKKPALAAGIRILIHGNLIGQSDAFVKKFEAALEEYDFLSYLGPYNNSSVNSLMENCDYILMPSRWWENSPVVIQEAYAVKRPLICTGIGGMAEKVINNVSGLHFAFNDPADLMAVIEKGASATVHNALVNGIPGVLTAEDMAQQYLSVFNSVKSRAVSEPAEVPAE</sequence>
<dbReference type="HOGENOM" id="CLU_009583_35_1_5"/>
<protein>
    <submittedName>
        <fullName evidence="3">Glycosyl transferase group 1 family protein</fullName>
    </submittedName>
</protein>
<dbReference type="PANTHER" id="PTHR45947">
    <property type="entry name" value="SULFOQUINOVOSYL TRANSFERASE SQD2"/>
    <property type="match status" value="1"/>
</dbReference>
<dbReference type="InterPro" id="IPR028098">
    <property type="entry name" value="Glyco_trans_4-like_N"/>
</dbReference>
<dbReference type="CDD" id="cd03823">
    <property type="entry name" value="GT4_ExpE7-like"/>
    <property type="match status" value="1"/>
</dbReference>
<dbReference type="Pfam" id="PF00534">
    <property type="entry name" value="Glycos_transf_1"/>
    <property type="match status" value="1"/>
</dbReference>
<gene>
    <name evidence="3" type="ORF">ABI_20110</name>
</gene>
<dbReference type="Proteomes" id="UP000006512">
    <property type="component" value="Unassembled WGS sequence"/>
</dbReference>
<evidence type="ECO:0000259" key="2">
    <source>
        <dbReference type="Pfam" id="PF13439"/>
    </source>
</evidence>
<keyword evidence="3" id="KW-0808">Transferase</keyword>
<dbReference type="Pfam" id="PF13439">
    <property type="entry name" value="Glyco_transf_4"/>
    <property type="match status" value="1"/>
</dbReference>
<proteinExistence type="predicted"/>
<accession>F4QLZ9</accession>
<dbReference type="PANTHER" id="PTHR45947:SF13">
    <property type="entry name" value="TRANSFERASE"/>
    <property type="match status" value="1"/>
</dbReference>
<evidence type="ECO:0000259" key="1">
    <source>
        <dbReference type="Pfam" id="PF00534"/>
    </source>
</evidence>
<dbReference type="RefSeq" id="WP_006272770.1">
    <property type="nucleotide sequence ID" value="NZ_GL883077.1"/>
</dbReference>
<organism evidence="3 4">
    <name type="scientific">Asticcacaulis biprosthecium C19</name>
    <dbReference type="NCBI Taxonomy" id="715226"/>
    <lineage>
        <taxon>Bacteria</taxon>
        <taxon>Pseudomonadati</taxon>
        <taxon>Pseudomonadota</taxon>
        <taxon>Alphaproteobacteria</taxon>
        <taxon>Caulobacterales</taxon>
        <taxon>Caulobacteraceae</taxon>
        <taxon>Asticcacaulis</taxon>
    </lineage>
</organism>
<dbReference type="AlphaFoldDB" id="F4QLZ9"/>
<dbReference type="eggNOG" id="COG0438">
    <property type="taxonomic scope" value="Bacteria"/>
</dbReference>
<dbReference type="InterPro" id="IPR001296">
    <property type="entry name" value="Glyco_trans_1"/>
</dbReference>
<feature type="domain" description="Glycosyltransferase subfamily 4-like N-terminal" evidence="2">
    <location>
        <begin position="52"/>
        <end position="241"/>
    </location>
</feature>
<dbReference type="SUPFAM" id="SSF53756">
    <property type="entry name" value="UDP-Glycosyltransferase/glycogen phosphorylase"/>
    <property type="match status" value="1"/>
</dbReference>
<evidence type="ECO:0000313" key="3">
    <source>
        <dbReference type="EMBL" id="EGF93571.1"/>
    </source>
</evidence>
<reference evidence="4" key="1">
    <citation type="submission" date="2011-03" db="EMBL/GenBank/DDBJ databases">
        <title>Draft genome sequence of Brevundimonas diminuta.</title>
        <authorList>
            <person name="Brown P.J.B."/>
            <person name="Buechlein A."/>
            <person name="Hemmerich C."/>
            <person name="Brun Y.V."/>
        </authorList>
    </citation>
    <scope>NUCLEOTIDE SEQUENCE [LARGE SCALE GENOMIC DNA]</scope>
    <source>
        <strain evidence="4">C19</strain>
    </source>
</reference>
<name>F4QLZ9_9CAUL</name>
<feature type="domain" description="Glycosyl transferase family 1" evidence="1">
    <location>
        <begin position="260"/>
        <end position="402"/>
    </location>
</feature>
<dbReference type="EMBL" id="GL883077">
    <property type="protein sequence ID" value="EGF93571.1"/>
    <property type="molecule type" value="Genomic_DNA"/>
</dbReference>
<keyword evidence="4" id="KW-1185">Reference proteome</keyword>